<reference evidence="2" key="1">
    <citation type="journal article" date="2022" name="Nat. Commun.">
        <title>Chromosome evolution and the genetic basis of agronomically important traits in greater yam.</title>
        <authorList>
            <person name="Bredeson J.V."/>
            <person name="Lyons J.B."/>
            <person name="Oniyinde I.O."/>
            <person name="Okereke N.R."/>
            <person name="Kolade O."/>
            <person name="Nnabue I."/>
            <person name="Nwadili C.O."/>
            <person name="Hribova E."/>
            <person name="Parker M."/>
            <person name="Nwogha J."/>
            <person name="Shu S."/>
            <person name="Carlson J."/>
            <person name="Kariba R."/>
            <person name="Muthemba S."/>
            <person name="Knop K."/>
            <person name="Barton G.J."/>
            <person name="Sherwood A.V."/>
            <person name="Lopez-Montes A."/>
            <person name="Asiedu R."/>
            <person name="Jamnadass R."/>
            <person name="Muchugi A."/>
            <person name="Goodstein D."/>
            <person name="Egesi C.N."/>
            <person name="Featherston J."/>
            <person name="Asfaw A."/>
            <person name="Simpson G.G."/>
            <person name="Dolezel J."/>
            <person name="Hendre P.S."/>
            <person name="Van Deynze A."/>
            <person name="Kumar P.L."/>
            <person name="Obidiegwu J.E."/>
            <person name="Bhattacharjee R."/>
            <person name="Rokhsar D.S."/>
        </authorList>
    </citation>
    <scope>NUCLEOTIDE SEQUENCE [LARGE SCALE GENOMIC DNA]</scope>
    <source>
        <strain evidence="2">cv. TDa95/00328</strain>
    </source>
</reference>
<comment type="caution">
    <text evidence="1">The sequence shown here is derived from an EMBL/GenBank/DDBJ whole genome shotgun (WGS) entry which is preliminary data.</text>
</comment>
<organism evidence="1 2">
    <name type="scientific">Dioscorea alata</name>
    <name type="common">Purple yam</name>
    <dbReference type="NCBI Taxonomy" id="55571"/>
    <lineage>
        <taxon>Eukaryota</taxon>
        <taxon>Viridiplantae</taxon>
        <taxon>Streptophyta</taxon>
        <taxon>Embryophyta</taxon>
        <taxon>Tracheophyta</taxon>
        <taxon>Spermatophyta</taxon>
        <taxon>Magnoliopsida</taxon>
        <taxon>Liliopsida</taxon>
        <taxon>Dioscoreales</taxon>
        <taxon>Dioscoreaceae</taxon>
        <taxon>Dioscorea</taxon>
    </lineage>
</organism>
<name>A0ACB7UBW7_DIOAL</name>
<dbReference type="EC" id="1.3.3.8" evidence="1"/>
<protein>
    <submittedName>
        <fullName evidence="1">Tetrahydroberberine oxidase protein</fullName>
        <ecNumber evidence="1">1.3.3.8</ecNumber>
    </submittedName>
</protein>
<dbReference type="EMBL" id="CM037027">
    <property type="protein sequence ID" value="KAH7657760.1"/>
    <property type="molecule type" value="Genomic_DNA"/>
</dbReference>
<evidence type="ECO:0000313" key="2">
    <source>
        <dbReference type="Proteomes" id="UP000827976"/>
    </source>
</evidence>
<gene>
    <name evidence="1" type="ORF">IHE45_17G043100</name>
</gene>
<sequence length="552" mass="61993">MKPNSARILLHFLTFIFITLSHSTATQLPSFIHCLSTALPFSTLSHLLHTPNTSSYSSILNSSIKNLLFSTSPKPLLILTPSLPSHLQPIIICSKSHNTPLRFLSGGHDYEGLSYRSLNSHHQPFILLSLSNLHNITIDVNAKQATAWVQSGTILGELYYKIAKVSSNFNFNSNNLNLSYGFPAGICPTVAVGGHFSGGGFGTLLRKYGLAVDNVVDAQIVDVNGEMMDRESMGEDLFWAIRGGGGASFGVVVSWKVKLVHVPHLVTVFTIHKTFDQGAVELVYLWQDIASRLHEDLFIRVIIQRNEFGQVEALFNSLFLGNCEQLLLIMNESFPNLGIKPSDCKQMSWIESVMYFAGYTNGEPLETLLVRQSQPERYFKATSDFVTRPVPKSVWTWIWDRVKDEGAGVLILDPFGGKMNQIEGSEIPFPHREGNLYNIQYFVEWRKIGEAEKHVNWVKGVFEGMGPYVSKDPRAGYINYRDLDLGVNEEEEGISSYFKGRVWGVKYFKGNFERLARVKGRVDPSDFFRSEQSIPPLFLESEEVDGDVINSF</sequence>
<keyword evidence="2" id="KW-1185">Reference proteome</keyword>
<dbReference type="Proteomes" id="UP000827976">
    <property type="component" value="Chromosome 17"/>
</dbReference>
<evidence type="ECO:0000313" key="1">
    <source>
        <dbReference type="EMBL" id="KAH7657760.1"/>
    </source>
</evidence>
<keyword evidence="1" id="KW-0560">Oxidoreductase</keyword>
<accession>A0ACB7UBW7</accession>
<proteinExistence type="predicted"/>